<dbReference type="Pfam" id="PF00550">
    <property type="entry name" value="PP-binding"/>
    <property type="match status" value="2"/>
</dbReference>
<dbReference type="SUPFAM" id="SSF47336">
    <property type="entry name" value="ACP-like"/>
    <property type="match status" value="2"/>
</dbReference>
<proteinExistence type="predicted"/>
<keyword evidence="5" id="KW-0511">Multifunctional enzyme</keyword>
<dbReference type="InterPro" id="IPR041618">
    <property type="entry name" value="PKS_DE"/>
</dbReference>
<evidence type="ECO:0000259" key="8">
    <source>
        <dbReference type="PROSITE" id="PS50075"/>
    </source>
</evidence>
<dbReference type="Gene3D" id="3.40.47.10">
    <property type="match status" value="1"/>
</dbReference>
<dbReference type="Pfam" id="PF02801">
    <property type="entry name" value="Ketoacyl-synt_C"/>
    <property type="match status" value="1"/>
</dbReference>
<dbReference type="InterPro" id="IPR006162">
    <property type="entry name" value="Ppantetheine_attach_site"/>
</dbReference>
<evidence type="ECO:0000256" key="2">
    <source>
        <dbReference type="ARBA" id="ARBA00022553"/>
    </source>
</evidence>
<feature type="domain" description="Carrier" evidence="8">
    <location>
        <begin position="2266"/>
        <end position="2341"/>
    </location>
</feature>
<keyword evidence="11" id="KW-1185">Reference proteome</keyword>
<evidence type="ECO:0000256" key="6">
    <source>
        <dbReference type="ARBA" id="ARBA00023315"/>
    </source>
</evidence>
<dbReference type="Gene3D" id="6.10.140.1830">
    <property type="match status" value="2"/>
</dbReference>
<dbReference type="InterPro" id="IPR014030">
    <property type="entry name" value="Ketoacyl_synth_N"/>
</dbReference>
<feature type="domain" description="Carrier" evidence="8">
    <location>
        <begin position="717"/>
        <end position="792"/>
    </location>
</feature>
<keyword evidence="4" id="KW-0045">Antibiotic biosynthesis</keyword>
<dbReference type="InterPro" id="IPR016035">
    <property type="entry name" value="Acyl_Trfase/lysoPLipase"/>
</dbReference>
<dbReference type="SMART" id="SM01294">
    <property type="entry name" value="PKS_PP_betabranch"/>
    <property type="match status" value="2"/>
</dbReference>
<dbReference type="InterPro" id="IPR020806">
    <property type="entry name" value="PKS_PP-bd"/>
</dbReference>
<evidence type="ECO:0000256" key="3">
    <source>
        <dbReference type="ARBA" id="ARBA00022679"/>
    </source>
</evidence>
<sequence>MLAEFREVAEGLTYAEPSIPVVSNVTGEIAEPGLLSSAEYWVRHVRGTVRFADGVGALAGAGVNAFLELGPDGVLTGMAARVLDGAGDVVSVAALRKDRAEETALLTALARLHVTGVDIDWDGWFRGTGARRTELPTYAFQREHYWPEPAVAPGAGAAQDPADAAFWAAVESEDLETLSATLDLDDAVLSDVLPALSSWRRGLNERSLVDRWRYRVSWRPSAANGSAATGSRADDGTWLVLIPTVLDGDPWADALAGALGADAVRVVCAPDDDAALADRLAQAARRAAYAGVVSLFAAVRDDGEPGARALPSGAARPDALLDALDAAGITGRLWAVTRGAVSVGRSDAVADPAQAAVWGLGRVTALERPDRWGGLVDLDHVADARTAERLRAVLSATGTDAEDQVALRASGVYARRLVRASAQRPDAAWRPTGTVLVTGGPDGFAGHVARWLAGNGATGVLLATHAPADPDALDALRAELADLETEFTAVAYDPADAGALTAAVDALPDGRPLTAVVHTGDHGTPADSGDPADADALLTAVRRDLDALDAATGRRSLDAFVVFGSISGVWGVSGQGAGAAAGAYLDAVAQRRRADGGTAVAVSWGAWAGAGPDGLAAHLRANGLPAMDPQRALTVLGAVVGEAAADPSAPASVTVADVVWDRFAPAFTRIRPGRLFTELPEARRALDAASGGDRADADTTDALRTRLRQLDERDRLRYALDLVRTEVASVLGHAGADAVPAEQAFKDLGFDSLTAVDLRNQLATATGLTLPATLVFDYPTPTALAGHLLAGLLGDDTGPAAAPAAHGTDAAPADDPIVIVGMSCRYPGGVRSPEDLWELAVAGTDAIGAFPTDRGWDLDRLLNGDRDGRGRSVTRHGGFLYDVADFDPDFFGISPREALVIDPQQRIVLEAAWEALERAGIDPAGLRGGDTGVFVGGGSGDYRPAVGQVGHVETAQSASLLSGRLSYTLGLEGPSVSVDTACSSSLVALHLAAQAVRNGECSLALAGGVTVMSTPVGFVEFGEMGALSPDGRCKAFSDDADGTAWAEGVGMLVVERLSDARRNGHHVLAVLRGSAVNQDGASNGLTAPNGPSQQRVIRKALAAAGLTARDVDAVEAHGTGTALGDPIEAQALHATYGQDRDRPLLLGSLKSNLGHTQAASGVAGVIKMVMAMRHGTLPKTLHADTPSSHIAWDPDAVRLLTEQTAWPETGRPRRAGVSSFGASGTNAHVVLEQPAGDTAPVPAGPDGPCDDRTGGPLPVPLSAVTPDALADQAGRLRDRLTGDAGPDTAHATASVADLALSLGTTRSAFEHRAVLVAADRAELLDALTALAEDRTAVNVLRGRAAPGGRTAFLFPGQGSQRPGAGRELYARFPVFAEALDAVTACLDPELDRPLREVMFAEEGTPEAALLDTTGYTQPALFALGVALHRLVEFWGVRPDLLAGHSVGEIAAAHVAGVLTLEDACTVVAARARLMQALPAGGAMIAVRAGEEEISGRLGDRVCLAAVNGPDTVVISGDEDAVTALAEEFTAQGRKTRRLRVSHAFHSLHMDAMLQDFARVTRSVSYTAPRLPLVSNLTGETATPEQVCDPGYWVEHVRRAVRFGDGVRTLAARGATRYLELGPDGVLCSLAQDTFDALADDNRPAPAAVPALRTGRDEERSLTAAVARLHAAGQPLDWAALLDGTGARRVDLPTYAFRRRRFWPDPAPAAPDTAAGSGDGDAAFWAAVQGEDFDALAGDLGVDGESLARVLPALRDRRRKHGDQATVDGWRQRIAWRPLNRAGTGSPSGTWLAVLPAGPAADDPWTAEVLRRLGPGTVRLDVPAPAGRADLTDLLRQQAADGGPFTGVVSLLALAEGHDPQAPGTPRGTTLTTALLQALGDARVDAPLWCLTRGAVAVSPGESVPAPLQAAVHGLGRVAALEYPHRWGGTVDLPDTLDERSAERLAAVLGDPGGEDQLAVRPAAVFGRRLAAVRTGTPRDWQPTGTVLITGGTGALGAHVARRLAAAGARHLVLLSRRGPHAPGAGKLCAELAELGAEATVVACDTADRDALAAVLADIPAHAPLTGVVHTAGVLDDGVLDGLTADRFETVFHAKVTGALLLDELTRDHDLDVFALFSSASAAVGNPGQGNYAAANAVLDALAERRRADGLPATSVAYGAWGGDGMAGDGRAAALAQRTGIRPLDPDLAVLALRQTVTGDDPVAVVADVDPERFVRAFTGVRPSALLTEMPAYAALTAATTSGRDSAGTAPELRDRLARLPGNRRRGTVLTLVRERAADVLGHTGTDLVGPDRAFRDLGFDSLGAVELRNQLAAATGLTLSATLVFDHPTPAALAEHILGELLPGDPQAGETTDEQALRAVLASVPLARLREIGVLEPLLKLAGRDGTPAAGTGADDLAAEDVSEASIDAMEVDDLVQAALNGNLDEQRD</sequence>
<dbReference type="InterPro" id="IPR018201">
    <property type="entry name" value="Ketoacyl_synth_AS"/>
</dbReference>
<dbReference type="InterPro" id="IPR014043">
    <property type="entry name" value="Acyl_transferase_dom"/>
</dbReference>
<dbReference type="SUPFAM" id="SSF52151">
    <property type="entry name" value="FabD/lysophospholipase-like"/>
    <property type="match status" value="2"/>
</dbReference>
<evidence type="ECO:0008006" key="12">
    <source>
        <dbReference type="Google" id="ProtNLM"/>
    </source>
</evidence>
<dbReference type="SMART" id="SM00822">
    <property type="entry name" value="PKS_KR"/>
    <property type="match status" value="2"/>
</dbReference>
<accession>A0ABP6HG66</accession>
<dbReference type="InterPro" id="IPR001227">
    <property type="entry name" value="Ac_transferase_dom_sf"/>
</dbReference>
<feature type="region of interest" description="Disordered" evidence="7">
    <location>
        <begin position="2238"/>
        <end position="2259"/>
    </location>
</feature>
<keyword evidence="3" id="KW-0808">Transferase</keyword>
<dbReference type="SMART" id="SM00827">
    <property type="entry name" value="PKS_AT"/>
    <property type="match status" value="1"/>
</dbReference>
<dbReference type="InterPro" id="IPR014031">
    <property type="entry name" value="Ketoacyl_synth_C"/>
</dbReference>
<feature type="region of interest" description="Disordered" evidence="7">
    <location>
        <begin position="1235"/>
        <end position="1255"/>
    </location>
</feature>
<reference evidence="11" key="1">
    <citation type="journal article" date="2019" name="Int. J. Syst. Evol. Microbiol.">
        <title>The Global Catalogue of Microorganisms (GCM) 10K type strain sequencing project: providing services to taxonomists for standard genome sequencing and annotation.</title>
        <authorList>
            <consortium name="The Broad Institute Genomics Platform"/>
            <consortium name="The Broad Institute Genome Sequencing Center for Infectious Disease"/>
            <person name="Wu L."/>
            <person name="Ma J."/>
        </authorList>
    </citation>
    <scope>NUCLEOTIDE SEQUENCE [LARGE SCALE GENOMIC DNA]</scope>
    <source>
        <strain evidence="11">JCM 9095</strain>
    </source>
</reference>
<dbReference type="NCBIfam" id="NF045894">
    <property type="entry name" value="PKS_plus_SDR"/>
    <property type="match status" value="1"/>
</dbReference>
<organism evidence="10 11">
    <name type="scientific">Streptomyces virens</name>
    <dbReference type="NCBI Taxonomy" id="285572"/>
    <lineage>
        <taxon>Bacteria</taxon>
        <taxon>Bacillati</taxon>
        <taxon>Actinomycetota</taxon>
        <taxon>Actinomycetes</taxon>
        <taxon>Kitasatosporales</taxon>
        <taxon>Streptomycetaceae</taxon>
        <taxon>Streptomyces</taxon>
    </lineage>
</organism>
<keyword evidence="1" id="KW-0596">Phosphopantetheine</keyword>
<dbReference type="EMBL" id="BAAAUH010000108">
    <property type="protein sequence ID" value="GAA2772579.1"/>
    <property type="molecule type" value="Genomic_DNA"/>
</dbReference>
<dbReference type="InterPro" id="IPR032821">
    <property type="entry name" value="PKS_assoc"/>
</dbReference>
<protein>
    <recommendedName>
        <fullName evidence="12">Polyketide synthase</fullName>
    </recommendedName>
</protein>
<evidence type="ECO:0000313" key="10">
    <source>
        <dbReference type="EMBL" id="GAA2772579.1"/>
    </source>
</evidence>
<dbReference type="InterPro" id="IPR057326">
    <property type="entry name" value="KR_dom"/>
</dbReference>
<dbReference type="SUPFAM" id="SSF51735">
    <property type="entry name" value="NAD(P)-binding Rossmann-fold domains"/>
    <property type="match status" value="4"/>
</dbReference>
<dbReference type="SUPFAM" id="SSF55048">
    <property type="entry name" value="Probable ACP-binding domain of malonyl-CoA ACP transacylase"/>
    <property type="match status" value="1"/>
</dbReference>
<evidence type="ECO:0000259" key="9">
    <source>
        <dbReference type="PROSITE" id="PS52004"/>
    </source>
</evidence>
<dbReference type="PANTHER" id="PTHR43775:SF51">
    <property type="entry name" value="INACTIVE PHENOLPHTHIOCEROL SYNTHESIS POLYKETIDE SYNTHASE TYPE I PKS1-RELATED"/>
    <property type="match status" value="1"/>
</dbReference>
<dbReference type="InterPro" id="IPR009081">
    <property type="entry name" value="PP-bd_ACP"/>
</dbReference>
<dbReference type="InterPro" id="IPR036291">
    <property type="entry name" value="NAD(P)-bd_dom_sf"/>
</dbReference>
<comment type="caution">
    <text evidence="10">The sequence shown here is derived from an EMBL/GenBank/DDBJ whole genome shotgun (WGS) entry which is preliminary data.</text>
</comment>
<dbReference type="CDD" id="cd00833">
    <property type="entry name" value="PKS"/>
    <property type="match status" value="1"/>
</dbReference>
<dbReference type="PANTHER" id="PTHR43775">
    <property type="entry name" value="FATTY ACID SYNTHASE"/>
    <property type="match status" value="1"/>
</dbReference>
<dbReference type="Gene3D" id="3.40.50.11460">
    <property type="match status" value="1"/>
</dbReference>
<dbReference type="InterPro" id="IPR050091">
    <property type="entry name" value="PKS_NRPS_Biosynth_Enz"/>
</dbReference>
<evidence type="ECO:0000256" key="4">
    <source>
        <dbReference type="ARBA" id="ARBA00023194"/>
    </source>
</evidence>
<dbReference type="Gene3D" id="1.10.1200.10">
    <property type="entry name" value="ACP-like"/>
    <property type="match status" value="2"/>
</dbReference>
<dbReference type="CDD" id="cd08952">
    <property type="entry name" value="KR_1_SDR_x"/>
    <property type="match status" value="2"/>
</dbReference>
<feature type="domain" description="Ketosynthase family 3 (KS3)" evidence="9">
    <location>
        <begin position="814"/>
        <end position="1233"/>
    </location>
</feature>
<dbReference type="Pfam" id="PF00109">
    <property type="entry name" value="ketoacyl-synt"/>
    <property type="match status" value="1"/>
</dbReference>
<evidence type="ECO:0000256" key="5">
    <source>
        <dbReference type="ARBA" id="ARBA00023268"/>
    </source>
</evidence>
<dbReference type="Pfam" id="PF16197">
    <property type="entry name" value="KAsynt_C_assoc"/>
    <property type="match status" value="1"/>
</dbReference>
<dbReference type="PROSITE" id="PS52004">
    <property type="entry name" value="KS3_2"/>
    <property type="match status" value="1"/>
</dbReference>
<keyword evidence="2" id="KW-0597">Phosphoprotein</keyword>
<dbReference type="SMART" id="SM00825">
    <property type="entry name" value="PKS_KS"/>
    <property type="match status" value="1"/>
</dbReference>
<dbReference type="PROSITE" id="PS50075">
    <property type="entry name" value="CARRIER"/>
    <property type="match status" value="2"/>
</dbReference>
<dbReference type="InterPro" id="IPR020841">
    <property type="entry name" value="PKS_Beta-ketoAc_synthase_dom"/>
</dbReference>
<dbReference type="SUPFAM" id="SSF53901">
    <property type="entry name" value="Thiolase-like"/>
    <property type="match status" value="1"/>
</dbReference>
<dbReference type="Gene3D" id="3.40.366.10">
    <property type="entry name" value="Malonyl-Coenzyme A Acyl Carrier Protein, domain 2"/>
    <property type="match status" value="2"/>
</dbReference>
<dbReference type="Gene3D" id="3.30.70.3290">
    <property type="match status" value="1"/>
</dbReference>
<dbReference type="PROSITE" id="PS00012">
    <property type="entry name" value="PHOSPHOPANTETHEINE"/>
    <property type="match status" value="2"/>
</dbReference>
<dbReference type="PROSITE" id="PS00606">
    <property type="entry name" value="KS3_1"/>
    <property type="match status" value="1"/>
</dbReference>
<dbReference type="InterPro" id="IPR013968">
    <property type="entry name" value="PKS_KR"/>
</dbReference>
<keyword evidence="6" id="KW-0012">Acyltransferase</keyword>
<dbReference type="InterPro" id="IPR016039">
    <property type="entry name" value="Thiolase-like"/>
</dbReference>
<gene>
    <name evidence="10" type="ORF">GCM10010451_67090</name>
</gene>
<dbReference type="Pfam" id="PF08659">
    <property type="entry name" value="KR"/>
    <property type="match status" value="2"/>
</dbReference>
<dbReference type="InterPro" id="IPR016036">
    <property type="entry name" value="Malonyl_transacylase_ACP-bd"/>
</dbReference>
<dbReference type="Pfam" id="PF18369">
    <property type="entry name" value="PKS_DE"/>
    <property type="match status" value="2"/>
</dbReference>
<dbReference type="Proteomes" id="UP001501866">
    <property type="component" value="Unassembled WGS sequence"/>
</dbReference>
<evidence type="ECO:0000256" key="1">
    <source>
        <dbReference type="ARBA" id="ARBA00022450"/>
    </source>
</evidence>
<evidence type="ECO:0000313" key="11">
    <source>
        <dbReference type="Proteomes" id="UP001501866"/>
    </source>
</evidence>
<dbReference type="SMART" id="SM00823">
    <property type="entry name" value="PKS_PP"/>
    <property type="match status" value="2"/>
</dbReference>
<dbReference type="Gene3D" id="3.40.50.720">
    <property type="entry name" value="NAD(P)-binding Rossmann-like Domain"/>
    <property type="match status" value="2"/>
</dbReference>
<evidence type="ECO:0000256" key="7">
    <source>
        <dbReference type="SAM" id="MobiDB-lite"/>
    </source>
</evidence>
<name>A0ABP6HG66_9ACTN</name>
<dbReference type="InterPro" id="IPR036736">
    <property type="entry name" value="ACP-like_sf"/>
</dbReference>
<dbReference type="Pfam" id="PF00698">
    <property type="entry name" value="Acyl_transf_1"/>
    <property type="match status" value="1"/>
</dbReference>